<comment type="similarity">
    <text evidence="2">Belongs to the sulfatase family.</text>
</comment>
<organism evidence="9 10">
    <name type="scientific">Tigriopus californicus</name>
    <name type="common">Marine copepod</name>
    <dbReference type="NCBI Taxonomy" id="6832"/>
    <lineage>
        <taxon>Eukaryota</taxon>
        <taxon>Metazoa</taxon>
        <taxon>Ecdysozoa</taxon>
        <taxon>Arthropoda</taxon>
        <taxon>Crustacea</taxon>
        <taxon>Multicrustacea</taxon>
        <taxon>Hexanauplia</taxon>
        <taxon>Copepoda</taxon>
        <taxon>Harpacticoida</taxon>
        <taxon>Harpacticidae</taxon>
        <taxon>Tigriopus</taxon>
    </lineage>
</organism>
<evidence type="ECO:0000256" key="4">
    <source>
        <dbReference type="ARBA" id="ARBA00022801"/>
    </source>
</evidence>
<evidence type="ECO:0000256" key="2">
    <source>
        <dbReference type="ARBA" id="ARBA00008779"/>
    </source>
</evidence>
<keyword evidence="3 7" id="KW-0732">Signal</keyword>
<sequence length="515" mass="57812">MSSPYNSGVAFLTIIWLLRFASSINVKPNILVFLTDDLDVELGGLEPLQKTRRWISDHGIHFSNSFVSTPICCPSRSSTLTGLYQHNTKVFNNSVGGNCNSQRWQNGPETRTYATELKKAGYVTMYSGKYLNTYGSKASGGLEHVPLGWDFWSGLVGNSKYYNYTLSINGKAEHHGDSYEEDYLTDVIGRKAQSFLSHFQSINSTSPFLMVLAPPAPHAPFTPAPQYANHFLNHTAPRTPAFNHKSTGSTQKHWLIQTQPQLMSPEVIATVDEAFRNRWRTLLSVDDLVDGVLKTLEQFDRLKDTFVVFTSDHGYHLGQFGLPLDKRQLYDTDLRVPLLVRGPGIHTNTTKGNVVTNIDLAPTLVELGTGHVPVDMDGTSFVQLMMTESNFITPPQPQHSFLVEYHGEDGAHGVDQQCKAITDQHMVECEAQFGCKCQDARNNTFSCVRTFSQSEDTVYCHFQDDAGFIEMYNLKQDPFQLHNIASGMTPEVKSIYEEKIQILKECHGRDECFQA</sequence>
<dbReference type="InterPro" id="IPR017850">
    <property type="entry name" value="Alkaline_phosphatase_core_sf"/>
</dbReference>
<evidence type="ECO:0000256" key="3">
    <source>
        <dbReference type="ARBA" id="ARBA00022729"/>
    </source>
</evidence>
<dbReference type="EMBL" id="VCGU01000011">
    <property type="protein sequence ID" value="TRY67941.1"/>
    <property type="molecule type" value="Genomic_DNA"/>
</dbReference>
<dbReference type="STRING" id="6832.A0A553NR76"/>
<evidence type="ECO:0000256" key="5">
    <source>
        <dbReference type="ARBA" id="ARBA00023180"/>
    </source>
</evidence>
<dbReference type="Pfam" id="PF00884">
    <property type="entry name" value="Sulfatase"/>
    <property type="match status" value="1"/>
</dbReference>
<dbReference type="PANTHER" id="PTHR43108">
    <property type="entry name" value="N-ACETYLGLUCOSAMINE-6-SULFATASE FAMILY MEMBER"/>
    <property type="match status" value="1"/>
</dbReference>
<dbReference type="Proteomes" id="UP000318571">
    <property type="component" value="Chromosome 4"/>
</dbReference>
<dbReference type="InterPro" id="IPR000917">
    <property type="entry name" value="Sulfatase_N"/>
</dbReference>
<dbReference type="Gene3D" id="3.40.720.10">
    <property type="entry name" value="Alkaline Phosphatase, subunit A"/>
    <property type="match status" value="1"/>
</dbReference>
<dbReference type="SUPFAM" id="SSF53649">
    <property type="entry name" value="Alkaline phosphatase-like"/>
    <property type="match status" value="1"/>
</dbReference>
<evidence type="ECO:0000259" key="8">
    <source>
        <dbReference type="Pfam" id="PF00884"/>
    </source>
</evidence>
<dbReference type="OrthoDB" id="96314at2759"/>
<dbReference type="PROSITE" id="PS00149">
    <property type="entry name" value="SULFATASE_2"/>
    <property type="match status" value="1"/>
</dbReference>
<evidence type="ECO:0000256" key="7">
    <source>
        <dbReference type="SAM" id="SignalP"/>
    </source>
</evidence>
<dbReference type="CDD" id="cd16147">
    <property type="entry name" value="G6S"/>
    <property type="match status" value="1"/>
</dbReference>
<evidence type="ECO:0000313" key="10">
    <source>
        <dbReference type="Proteomes" id="UP000318571"/>
    </source>
</evidence>
<proteinExistence type="inferred from homology"/>
<dbReference type="GO" id="GO:0030203">
    <property type="term" value="P:glycosaminoglycan metabolic process"/>
    <property type="evidence" value="ECO:0007669"/>
    <property type="project" value="InterPro"/>
</dbReference>
<dbReference type="GO" id="GO:0008449">
    <property type="term" value="F:N-acetylglucosamine-6-sulfatase activity"/>
    <property type="evidence" value="ECO:0007669"/>
    <property type="project" value="InterPro"/>
</dbReference>
<dbReference type="GO" id="GO:0005539">
    <property type="term" value="F:glycosaminoglycan binding"/>
    <property type="evidence" value="ECO:0007669"/>
    <property type="project" value="TreeGrafter"/>
</dbReference>
<feature type="signal peptide" evidence="7">
    <location>
        <begin position="1"/>
        <end position="23"/>
    </location>
</feature>
<evidence type="ECO:0000256" key="6">
    <source>
        <dbReference type="PIRSR" id="PIRSR036666-50"/>
    </source>
</evidence>
<keyword evidence="10" id="KW-1185">Reference proteome</keyword>
<keyword evidence="5" id="KW-0325">Glycoprotein</keyword>
<dbReference type="InterPro" id="IPR024607">
    <property type="entry name" value="Sulfatase_CS"/>
</dbReference>
<evidence type="ECO:0000313" key="9">
    <source>
        <dbReference type="EMBL" id="TRY67941.1"/>
    </source>
</evidence>
<gene>
    <name evidence="9" type="ORF">TCAL_03760</name>
</gene>
<dbReference type="InterPro" id="IPR012251">
    <property type="entry name" value="GlcNAc_6-SO4ase"/>
</dbReference>
<feature type="chain" id="PRO_5022070712" description="Sulfatase N-terminal domain-containing protein" evidence="7">
    <location>
        <begin position="24"/>
        <end position="515"/>
    </location>
</feature>
<dbReference type="PIRSF" id="PIRSF036666">
    <property type="entry name" value="G6S"/>
    <property type="match status" value="1"/>
</dbReference>
<reference evidence="9 10" key="1">
    <citation type="journal article" date="2018" name="Nat. Ecol. Evol.">
        <title>Genomic signatures of mitonuclear coevolution across populations of Tigriopus californicus.</title>
        <authorList>
            <person name="Barreto F.S."/>
            <person name="Watson E.T."/>
            <person name="Lima T.G."/>
            <person name="Willett C.S."/>
            <person name="Edmands S."/>
            <person name="Li W."/>
            <person name="Burton R.S."/>
        </authorList>
    </citation>
    <scope>NUCLEOTIDE SEQUENCE [LARGE SCALE GENOMIC DNA]</scope>
    <source>
        <strain evidence="9 10">San Diego</strain>
    </source>
</reference>
<feature type="modified residue" description="3-oxoalanine (Cys)" evidence="6">
    <location>
        <position position="72"/>
    </location>
</feature>
<dbReference type="AlphaFoldDB" id="A0A553NR76"/>
<comment type="caution">
    <text evidence="9">The sequence shown here is derived from an EMBL/GenBank/DDBJ whole genome shotgun (WGS) entry which is preliminary data.</text>
</comment>
<comment type="PTM">
    <text evidence="6">The conversion to 3-oxoalanine (also known as C-formylglycine, FGly), of a serine or cysteine residue in prokaryotes and of a cysteine residue in eukaryotes, is critical for catalytic activity.</text>
</comment>
<keyword evidence="4" id="KW-0378">Hydrolase</keyword>
<feature type="domain" description="Sulfatase N-terminal" evidence="8">
    <location>
        <begin position="28"/>
        <end position="367"/>
    </location>
</feature>
<accession>A0A553NR76</accession>
<dbReference type="PANTHER" id="PTHR43108:SF8">
    <property type="entry name" value="SD21168P"/>
    <property type="match status" value="1"/>
</dbReference>
<name>A0A553NR76_TIGCA</name>
<protein>
    <recommendedName>
        <fullName evidence="8">Sulfatase N-terminal domain-containing protein</fullName>
    </recommendedName>
</protein>
<comment type="cofactor">
    <cofactor evidence="1">
        <name>Ca(2+)</name>
        <dbReference type="ChEBI" id="CHEBI:29108"/>
    </cofactor>
</comment>
<evidence type="ECO:0000256" key="1">
    <source>
        <dbReference type="ARBA" id="ARBA00001913"/>
    </source>
</evidence>
<dbReference type="OMA" id="WCHGEHE"/>